<keyword evidence="2" id="KW-1185">Reference proteome</keyword>
<reference evidence="1" key="1">
    <citation type="journal article" date="2021" name="Open Biol.">
        <title>Shared evolutionary footprints suggest mitochondrial oxidative damage underlies multiple complex I losses in fungi.</title>
        <authorList>
            <person name="Schikora-Tamarit M.A."/>
            <person name="Marcet-Houben M."/>
            <person name="Nosek J."/>
            <person name="Gabaldon T."/>
        </authorList>
    </citation>
    <scope>NUCLEOTIDE SEQUENCE</scope>
    <source>
        <strain evidence="1">CBS6341</strain>
    </source>
</reference>
<proteinExistence type="predicted"/>
<comment type="caution">
    <text evidence="1">The sequence shown here is derived from an EMBL/GenBank/DDBJ whole genome shotgun (WGS) entry which is preliminary data.</text>
</comment>
<dbReference type="AlphaFoldDB" id="A0A9P8PXE7"/>
<sequence>MRLLLNDKKLDNAFSSSIPATPANDNGVFFPFKLALLNCNFGGTVQPLLLGFGSSSILSGTPVNLTFLTMDDGDLFSSSVAPVGVDGKDSIPLSFTALVTDIIDDSEVDVLTRSGVFSGNCDEDGLKMLFDLPTVFGGGNGLDFNSFALLSIRMPLF</sequence>
<reference evidence="1" key="2">
    <citation type="submission" date="2021-01" db="EMBL/GenBank/DDBJ databases">
        <authorList>
            <person name="Schikora-Tamarit M.A."/>
        </authorList>
    </citation>
    <scope>NUCLEOTIDE SEQUENCE</scope>
    <source>
        <strain evidence="1">CBS6341</strain>
    </source>
</reference>
<accession>A0A9P8PXE7</accession>
<evidence type="ECO:0000313" key="2">
    <source>
        <dbReference type="Proteomes" id="UP000769528"/>
    </source>
</evidence>
<protein>
    <submittedName>
        <fullName evidence="1">Uncharacterized protein</fullName>
    </submittedName>
</protein>
<organism evidence="1 2">
    <name type="scientific">Wickerhamomyces mucosus</name>
    <dbReference type="NCBI Taxonomy" id="1378264"/>
    <lineage>
        <taxon>Eukaryota</taxon>
        <taxon>Fungi</taxon>
        <taxon>Dikarya</taxon>
        <taxon>Ascomycota</taxon>
        <taxon>Saccharomycotina</taxon>
        <taxon>Saccharomycetes</taxon>
        <taxon>Phaffomycetales</taxon>
        <taxon>Wickerhamomycetaceae</taxon>
        <taxon>Wickerhamomyces</taxon>
    </lineage>
</organism>
<evidence type="ECO:0000313" key="1">
    <source>
        <dbReference type="EMBL" id="KAH3680218.1"/>
    </source>
</evidence>
<name>A0A9P8PXE7_9ASCO</name>
<dbReference type="EMBL" id="JAEUBF010000152">
    <property type="protein sequence ID" value="KAH3680218.1"/>
    <property type="molecule type" value="Genomic_DNA"/>
</dbReference>
<dbReference type="Proteomes" id="UP000769528">
    <property type="component" value="Unassembled WGS sequence"/>
</dbReference>
<gene>
    <name evidence="1" type="ORF">WICMUC_000483</name>
</gene>